<gene>
    <name evidence="1" type="ORF">BGZ70_007177</name>
</gene>
<feature type="non-terminal residue" evidence="1">
    <location>
        <position position="1"/>
    </location>
</feature>
<dbReference type="PANTHER" id="PTHR14303">
    <property type="entry name" value="DNA POLYMERASE DELTA SUBUNIT 4"/>
    <property type="match status" value="1"/>
</dbReference>
<evidence type="ECO:0000313" key="1">
    <source>
        <dbReference type="EMBL" id="KAF9963785.1"/>
    </source>
</evidence>
<dbReference type="GO" id="GO:0000731">
    <property type="term" value="P:DNA synthesis involved in DNA repair"/>
    <property type="evidence" value="ECO:0007669"/>
    <property type="project" value="InterPro"/>
</dbReference>
<protein>
    <submittedName>
        <fullName evidence="1">Uncharacterized protein</fullName>
    </submittedName>
</protein>
<organism evidence="1 2">
    <name type="scientific">Mortierella alpina</name>
    <name type="common">Oleaginous fungus</name>
    <name type="synonym">Mortierella renispora</name>
    <dbReference type="NCBI Taxonomy" id="64518"/>
    <lineage>
        <taxon>Eukaryota</taxon>
        <taxon>Fungi</taxon>
        <taxon>Fungi incertae sedis</taxon>
        <taxon>Mucoromycota</taxon>
        <taxon>Mortierellomycotina</taxon>
        <taxon>Mortierellomycetes</taxon>
        <taxon>Mortierellales</taxon>
        <taxon>Mortierellaceae</taxon>
        <taxon>Mortierella</taxon>
    </lineage>
</organism>
<dbReference type="AlphaFoldDB" id="A0A9P6M2F6"/>
<dbReference type="GO" id="GO:0043625">
    <property type="term" value="C:delta DNA polymerase complex"/>
    <property type="evidence" value="ECO:0007669"/>
    <property type="project" value="TreeGrafter"/>
</dbReference>
<reference evidence="1" key="1">
    <citation type="journal article" date="2020" name="Fungal Divers.">
        <title>Resolving the Mortierellaceae phylogeny through synthesis of multi-gene phylogenetics and phylogenomics.</title>
        <authorList>
            <person name="Vandepol N."/>
            <person name="Liber J."/>
            <person name="Desiro A."/>
            <person name="Na H."/>
            <person name="Kennedy M."/>
            <person name="Barry K."/>
            <person name="Grigoriev I.V."/>
            <person name="Miller A.N."/>
            <person name="O'Donnell K."/>
            <person name="Stajich J.E."/>
            <person name="Bonito G."/>
        </authorList>
    </citation>
    <scope>NUCLEOTIDE SEQUENCE</scope>
    <source>
        <strain evidence="1">CK1249</strain>
    </source>
</reference>
<dbReference type="EMBL" id="JAAAHY010000436">
    <property type="protein sequence ID" value="KAF9963785.1"/>
    <property type="molecule type" value="Genomic_DNA"/>
</dbReference>
<dbReference type="InterPro" id="IPR007218">
    <property type="entry name" value="DNA_pol_delta_4"/>
</dbReference>
<name>A0A9P6M2F6_MORAP</name>
<comment type="caution">
    <text evidence="1">The sequence shown here is derived from an EMBL/GenBank/DDBJ whole genome shotgun (WGS) entry which is preliminary data.</text>
</comment>
<accession>A0A9P6M2F6</accession>
<sequence>KGTRARSNRKSPTAAAYVAPYVGDIYAGFHQADLSDAEKILRQFDLASKFGPCTDVTRLDRWERAFTLGLDPPQHVKDIILQHEATRNTPLFEGRV</sequence>
<dbReference type="Pfam" id="PF04081">
    <property type="entry name" value="DNA_pol_delta_4"/>
    <property type="match status" value="1"/>
</dbReference>
<dbReference type="Proteomes" id="UP000738359">
    <property type="component" value="Unassembled WGS sequence"/>
</dbReference>
<dbReference type="OrthoDB" id="337486at2759"/>
<keyword evidence="2" id="KW-1185">Reference proteome</keyword>
<dbReference type="PANTHER" id="PTHR14303:SF0">
    <property type="entry name" value="DNA POLYMERASE DELTA SUBUNIT 4"/>
    <property type="match status" value="1"/>
</dbReference>
<evidence type="ECO:0000313" key="2">
    <source>
        <dbReference type="Proteomes" id="UP000738359"/>
    </source>
</evidence>
<proteinExistence type="predicted"/>
<dbReference type="GO" id="GO:0006261">
    <property type="term" value="P:DNA-templated DNA replication"/>
    <property type="evidence" value="ECO:0007669"/>
    <property type="project" value="TreeGrafter"/>
</dbReference>
<dbReference type="GO" id="GO:0003887">
    <property type="term" value="F:DNA-directed DNA polymerase activity"/>
    <property type="evidence" value="ECO:0007669"/>
    <property type="project" value="TreeGrafter"/>
</dbReference>